<organism evidence="1 2">
    <name type="scientific">Chryseobacterium gambrini</name>
    <dbReference type="NCBI Taxonomy" id="373672"/>
    <lineage>
        <taxon>Bacteria</taxon>
        <taxon>Pseudomonadati</taxon>
        <taxon>Bacteroidota</taxon>
        <taxon>Flavobacteriia</taxon>
        <taxon>Flavobacteriales</taxon>
        <taxon>Weeksellaceae</taxon>
        <taxon>Chryseobacterium group</taxon>
        <taxon>Chryseobacterium</taxon>
    </lineage>
</organism>
<dbReference type="OrthoDB" id="1262330at2"/>
<accession>A0A1N7KJ45</accession>
<name>A0A1N7KJ45_9FLAO</name>
<dbReference type="RefSeq" id="WP_076390355.1">
    <property type="nucleotide sequence ID" value="NZ_FTOV01000001.1"/>
</dbReference>
<protein>
    <submittedName>
        <fullName evidence="1">Uncharacterized protein</fullName>
    </submittedName>
</protein>
<gene>
    <name evidence="1" type="ORF">SAMN05421785_101536</name>
</gene>
<dbReference type="AlphaFoldDB" id="A0A1N7KJ45"/>
<evidence type="ECO:0000313" key="1">
    <source>
        <dbReference type="EMBL" id="SIS61652.1"/>
    </source>
</evidence>
<proteinExistence type="predicted"/>
<evidence type="ECO:0000313" key="2">
    <source>
        <dbReference type="Proteomes" id="UP000185781"/>
    </source>
</evidence>
<reference evidence="1 2" key="1">
    <citation type="submission" date="2017-01" db="EMBL/GenBank/DDBJ databases">
        <authorList>
            <person name="Mah S.A."/>
            <person name="Swanson W.J."/>
            <person name="Moy G.W."/>
            <person name="Vacquier V.D."/>
        </authorList>
    </citation>
    <scope>NUCLEOTIDE SEQUENCE [LARGE SCALE GENOMIC DNA]</scope>
    <source>
        <strain evidence="1 2">DSM 18014</strain>
    </source>
</reference>
<sequence length="163" mass="19176">MELTNRDLRRHLLFFDPAFSRLENILEGLDNGIKHLYNSELCIDWYGTMDEKHECETIYRLAILAFETYITSSAASLCKENENPQQFYNLSSEIILILALANYLTSTTKNYDTIFEKYSLEINNYPLYNGIKILNNERDLLQIGKILKSWRNQIVYIQYPSPD</sequence>
<dbReference type="EMBL" id="FTOV01000001">
    <property type="protein sequence ID" value="SIS61652.1"/>
    <property type="molecule type" value="Genomic_DNA"/>
</dbReference>
<dbReference type="Proteomes" id="UP000185781">
    <property type="component" value="Unassembled WGS sequence"/>
</dbReference>
<dbReference type="STRING" id="373672.SAMN05421785_101536"/>